<dbReference type="InterPro" id="IPR029055">
    <property type="entry name" value="Ntn_hydrolases_N"/>
</dbReference>
<dbReference type="PANTHER" id="PTHR43881:SF5">
    <property type="entry name" value="GAMMA-GLUTAMYLTRANSPEPTIDASE"/>
    <property type="match status" value="1"/>
</dbReference>
<dbReference type="InterPro" id="IPR043137">
    <property type="entry name" value="GGT_ssub_C"/>
</dbReference>
<dbReference type="Gene3D" id="3.60.20.40">
    <property type="match status" value="1"/>
</dbReference>
<proteinExistence type="predicted"/>
<dbReference type="PRINTS" id="PR01210">
    <property type="entry name" value="GGTRANSPTASE"/>
</dbReference>
<dbReference type="Gene3D" id="1.10.246.130">
    <property type="match status" value="1"/>
</dbReference>
<dbReference type="GO" id="GO:0016740">
    <property type="term" value="F:transferase activity"/>
    <property type="evidence" value="ECO:0007669"/>
    <property type="project" value="UniProtKB-KW"/>
</dbReference>
<keyword evidence="2" id="KW-1185">Reference proteome</keyword>
<dbReference type="InterPro" id="IPR052896">
    <property type="entry name" value="GGT-like_enzyme"/>
</dbReference>
<gene>
    <name evidence="1" type="ORF">DDT56_16845</name>
</gene>
<dbReference type="EMBL" id="QDKH01000022">
    <property type="protein sequence ID" value="PWC12555.1"/>
    <property type="molecule type" value="Genomic_DNA"/>
</dbReference>
<name>A0A2U1TT30_9GAMM</name>
<dbReference type="Proteomes" id="UP000296159">
    <property type="component" value="Unassembled WGS sequence"/>
</dbReference>
<sequence length="528" mass="56299">MMQSNSAPLGMAVTPHHLASASAQAILREGGNAIEAMVAAAATIAVVYPHMNGLGGDGFWLILPPQGEPIAIDASGAAGSLASRDFYQGETRIPHRGPKAALTVAGAVGGWQEALKFSQELGDTALPVARLLSDAIRYAADGIPVTQSQEDALTQHYHELADQREFGRVFMPQGAIPRAGSRFTQPDLADTLTLLTLEGLDGFYRGSLAARFAQQMTLAGMPLTNDDLANYRARRTTPLRLQHSKGDIYNLAPPTQGLVSLAILGLTDHLAMADLSDSQTVHRIVEATKLAFGLRDRFITDPKMMTQDVQTLLAPDRLGIMAHQIDTRRAAPWNAGKGPGDTVWMGVCDSSGLCVSFIQSIYHEFGSGVVLPGTGVLWQNRGAAFSLDPDHLLALEPGKQPFHTLNPAAARLSDGRTMVYGSMGGDGQPQTQAALFIRHVLQGLPLQQAITAPRWLLGRTWGQSSDTLKLEDRFNPATVDALRALGHDVELLSGFSETVGHAGAIVRHTNGMLEGAFDPRSNGSAAGF</sequence>
<dbReference type="SUPFAM" id="SSF56235">
    <property type="entry name" value="N-terminal nucleophile aminohydrolases (Ntn hydrolases)"/>
    <property type="match status" value="1"/>
</dbReference>
<accession>A0A2U1TT30</accession>
<dbReference type="PANTHER" id="PTHR43881">
    <property type="entry name" value="GAMMA-GLUTAMYLTRANSPEPTIDASE (AFU_ORTHOLOGUE AFUA_4G13580)"/>
    <property type="match status" value="1"/>
</dbReference>
<evidence type="ECO:0000313" key="1">
    <source>
        <dbReference type="EMBL" id="PWC12555.1"/>
    </source>
</evidence>
<reference evidence="1 2" key="1">
    <citation type="submission" date="2018-04" db="EMBL/GenBank/DDBJ databases">
        <title>Brenneria corticis sp.nov.</title>
        <authorList>
            <person name="Li Y."/>
        </authorList>
    </citation>
    <scope>NUCLEOTIDE SEQUENCE [LARGE SCALE GENOMIC DNA]</scope>
    <source>
        <strain evidence="1 2">CFCC 11842</strain>
    </source>
</reference>
<dbReference type="Pfam" id="PF01019">
    <property type="entry name" value="G_glu_transpept"/>
    <property type="match status" value="1"/>
</dbReference>
<keyword evidence="1" id="KW-0808">Transferase</keyword>
<organism evidence="1 2">
    <name type="scientific">Brenneria corticis</name>
    <dbReference type="NCBI Taxonomy" id="2173106"/>
    <lineage>
        <taxon>Bacteria</taxon>
        <taxon>Pseudomonadati</taxon>
        <taxon>Pseudomonadota</taxon>
        <taxon>Gammaproteobacteria</taxon>
        <taxon>Enterobacterales</taxon>
        <taxon>Pectobacteriaceae</taxon>
        <taxon>Brenneria</taxon>
    </lineage>
</organism>
<dbReference type="AlphaFoldDB" id="A0A2U1TT30"/>
<dbReference type="InterPro" id="IPR043138">
    <property type="entry name" value="GGT_lsub"/>
</dbReference>
<dbReference type="RefSeq" id="WP_136167586.1">
    <property type="nucleotide sequence ID" value="NZ_KZ819086.1"/>
</dbReference>
<protein>
    <submittedName>
        <fullName evidence="1">Gamma-glutamyltransferase</fullName>
    </submittedName>
</protein>
<evidence type="ECO:0000313" key="2">
    <source>
        <dbReference type="Proteomes" id="UP000296159"/>
    </source>
</evidence>
<comment type="caution">
    <text evidence="1">The sequence shown here is derived from an EMBL/GenBank/DDBJ whole genome shotgun (WGS) entry which is preliminary data.</text>
</comment>